<dbReference type="PANTHER" id="PTHR11950:SF31">
    <property type="entry name" value="SEGMENTATION PROTEIN RUNT"/>
    <property type="match status" value="1"/>
</dbReference>
<feature type="region of interest" description="Disordered" evidence="5">
    <location>
        <begin position="963"/>
        <end position="1015"/>
    </location>
</feature>
<keyword evidence="3" id="KW-0804">Transcription</keyword>
<dbReference type="EMBL" id="JAWDGP010005281">
    <property type="protein sequence ID" value="KAK3758250.1"/>
    <property type="molecule type" value="Genomic_DNA"/>
</dbReference>
<comment type="subcellular location">
    <subcellularLocation>
        <location evidence="1">Nucleus</location>
    </subcellularLocation>
</comment>
<feature type="region of interest" description="Disordered" evidence="5">
    <location>
        <begin position="517"/>
        <end position="554"/>
    </location>
</feature>
<comment type="caution">
    <text evidence="7">The sequence shown here is derived from an EMBL/GenBank/DDBJ whole genome shotgun (WGS) entry which is preliminary data.</text>
</comment>
<dbReference type="PROSITE" id="PS51062">
    <property type="entry name" value="RUNT"/>
    <property type="match status" value="1"/>
</dbReference>
<dbReference type="PRINTS" id="PR00967">
    <property type="entry name" value="ONCOGENEAML1"/>
</dbReference>
<dbReference type="Gene3D" id="2.60.40.720">
    <property type="match status" value="1"/>
</dbReference>
<evidence type="ECO:0000313" key="7">
    <source>
        <dbReference type="EMBL" id="KAK3758250.1"/>
    </source>
</evidence>
<organism evidence="7 8">
    <name type="scientific">Elysia crispata</name>
    <name type="common">lettuce slug</name>
    <dbReference type="NCBI Taxonomy" id="231223"/>
    <lineage>
        <taxon>Eukaryota</taxon>
        <taxon>Metazoa</taxon>
        <taxon>Spiralia</taxon>
        <taxon>Lophotrochozoa</taxon>
        <taxon>Mollusca</taxon>
        <taxon>Gastropoda</taxon>
        <taxon>Heterobranchia</taxon>
        <taxon>Euthyneura</taxon>
        <taxon>Panpulmonata</taxon>
        <taxon>Sacoglossa</taxon>
        <taxon>Placobranchoidea</taxon>
        <taxon>Plakobranchidae</taxon>
        <taxon>Elysia</taxon>
    </lineage>
</organism>
<evidence type="ECO:0000256" key="1">
    <source>
        <dbReference type="ARBA" id="ARBA00004123"/>
    </source>
</evidence>
<dbReference type="Pfam" id="PF00853">
    <property type="entry name" value="Runt"/>
    <property type="match status" value="1"/>
</dbReference>
<dbReference type="InterPro" id="IPR008967">
    <property type="entry name" value="p53-like_TF_DNA-bd_sf"/>
</dbReference>
<dbReference type="InterPro" id="IPR012346">
    <property type="entry name" value="p53/RUNT-type_TF_DNA-bd_sf"/>
</dbReference>
<accession>A0AAE1D667</accession>
<dbReference type="SUPFAM" id="SSF49417">
    <property type="entry name" value="p53-like transcription factors"/>
    <property type="match status" value="1"/>
</dbReference>
<dbReference type="GO" id="GO:0005524">
    <property type="term" value="F:ATP binding"/>
    <property type="evidence" value="ECO:0007669"/>
    <property type="project" value="InterPro"/>
</dbReference>
<reference evidence="7" key="1">
    <citation type="journal article" date="2023" name="G3 (Bethesda)">
        <title>A reference genome for the long-term kleptoplast-retaining sea slug Elysia crispata morphotype clarki.</title>
        <authorList>
            <person name="Eastman K.E."/>
            <person name="Pendleton A.L."/>
            <person name="Shaikh M.A."/>
            <person name="Suttiyut T."/>
            <person name="Ogas R."/>
            <person name="Tomko P."/>
            <person name="Gavelis G."/>
            <person name="Widhalm J.R."/>
            <person name="Wisecaver J.H."/>
        </authorList>
    </citation>
    <scope>NUCLEOTIDE SEQUENCE</scope>
    <source>
        <strain evidence="7">ECLA1</strain>
    </source>
</reference>
<keyword evidence="4" id="KW-0539">Nucleus</keyword>
<evidence type="ECO:0000256" key="2">
    <source>
        <dbReference type="ARBA" id="ARBA00023015"/>
    </source>
</evidence>
<dbReference type="GO" id="GO:0000978">
    <property type="term" value="F:RNA polymerase II cis-regulatory region sequence-specific DNA binding"/>
    <property type="evidence" value="ECO:0007669"/>
    <property type="project" value="TreeGrafter"/>
</dbReference>
<evidence type="ECO:0000313" key="8">
    <source>
        <dbReference type="Proteomes" id="UP001283361"/>
    </source>
</evidence>
<dbReference type="GO" id="GO:0000981">
    <property type="term" value="F:DNA-binding transcription factor activity, RNA polymerase II-specific"/>
    <property type="evidence" value="ECO:0007669"/>
    <property type="project" value="TreeGrafter"/>
</dbReference>
<name>A0AAE1D667_9GAST</name>
<evidence type="ECO:0000259" key="6">
    <source>
        <dbReference type="PROSITE" id="PS51062"/>
    </source>
</evidence>
<dbReference type="AlphaFoldDB" id="A0AAE1D667"/>
<evidence type="ECO:0000256" key="5">
    <source>
        <dbReference type="SAM" id="MobiDB-lite"/>
    </source>
</evidence>
<proteinExistence type="predicted"/>
<feature type="domain" description="Runt" evidence="6">
    <location>
        <begin position="15"/>
        <end position="143"/>
    </location>
</feature>
<protein>
    <recommendedName>
        <fullName evidence="6">Runt domain-containing protein</fullName>
    </recommendedName>
</protein>
<gene>
    <name evidence="7" type="ORF">RRG08_036522</name>
</gene>
<dbReference type="Proteomes" id="UP001283361">
    <property type="component" value="Unassembled WGS sequence"/>
</dbReference>
<evidence type="ECO:0000256" key="3">
    <source>
        <dbReference type="ARBA" id="ARBA00023163"/>
    </source>
</evidence>
<dbReference type="InterPro" id="IPR000040">
    <property type="entry name" value="AML1_Runt"/>
</dbReference>
<feature type="region of interest" description="Disordered" evidence="5">
    <location>
        <begin position="158"/>
        <end position="181"/>
    </location>
</feature>
<dbReference type="InterPro" id="IPR013524">
    <property type="entry name" value="Runt_dom"/>
</dbReference>
<feature type="region of interest" description="Disordered" evidence="5">
    <location>
        <begin position="200"/>
        <end position="234"/>
    </location>
</feature>
<keyword evidence="8" id="KW-1185">Reference proteome</keyword>
<evidence type="ECO:0000256" key="4">
    <source>
        <dbReference type="ARBA" id="ARBA00023242"/>
    </source>
</evidence>
<sequence length="1015" mass="112338">MKPKLYGEGCETEMKMSSSGINSPNDLVKTGSPNFLCSELPSHWRSNKTLPVPFKVVALSDIKDGTKVCVTAGNDENFCSELRNNTATMKNNVAKFNDLRFVGRSGRGKSFTLTIAVFSNPPQLALYQKAIKVTVDGPREPRSKTKLHTDDRHIHNIQHQHHLHHDHPGSLDVKNIASKPNVSDPLRERQMQHLVEIEQVRQHSNSVNVSNNFNNTTSASNHDRGNSGSDGSMISLDHRQHVQIEIDDRSFADSNRPQRQRDMEWQEHEQIHVHHHNQVVLDQGNIKHALSDNRSEHILANGQKIWTSESTIHCKDLDYNLHALESSPQRDSDPTCHLFLGKERSLALQHQLAVPSNNQAYLNSHSHISLRLNDKQISPIFQCSHLDVTAGSALLPPPLIEDTLLPQSCRQDMLSSFPSQVTQLQHQENRDVRNFLDTRFSMSCNARYDLHSQATMPQRLSVEPALNIVGSTTSRLALESRMPVMLQHCVNQNFEPGMNFDDHGVLTDQVLVGKRRRSPQSHILPPPPSFPVSEHKSQVRHLLPGPQSSPIRSNPSALFHLQESQTIVTNSILQNTNAIHSHTDGSHLASFSSNDITSIRECSNMEESDKASISPPYSDKQQISSLTSKAITISDDRAINLSLSEPASAWSNAVGFNDSKNLGRRAYEGSNSIDVNRPTSLLAGSPLDSALDSDPGNNFISGSSILDERHVIPQKIQATDRLVNLHSGSFPILSQNHQQDLLPTITSPATLPFSTASYLTSSPAFLYPTMFSSSPAVPTQLLLPAEDKTYEVLGGPGTSRAVGGNSPILHTPILVSSTRDCNLQKGKMVHYGHLENSNEKAFPLSSNDQSRSSTDAKYFKRRLSISRDFAEKGVESLPSSKNHLLLISNEDISKEEGKVKDVSILDSCPGSKGKSSHSLMDDSAISYTEHHFSHSLHRFEKSAPLLSSSTKFGLDRKYSDPELAERPAKSHVILYPKTPSASSASAQGGRSDSKSPVSRRVSEEQSDHGTVWRPY</sequence>
<feature type="compositionally biased region" description="Low complexity" evidence="5">
    <location>
        <begin position="204"/>
        <end position="220"/>
    </location>
</feature>
<dbReference type="PANTHER" id="PTHR11950">
    <property type="entry name" value="RUNT RELATED"/>
    <property type="match status" value="1"/>
</dbReference>
<dbReference type="GO" id="GO:0005634">
    <property type="term" value="C:nucleus"/>
    <property type="evidence" value="ECO:0007669"/>
    <property type="project" value="UniProtKB-SubCell"/>
</dbReference>
<keyword evidence="2" id="KW-0805">Transcription regulation</keyword>